<keyword evidence="4" id="KW-1185">Reference proteome</keyword>
<dbReference type="EMBL" id="CAXDID020000373">
    <property type="protein sequence ID" value="CAL6083596.1"/>
    <property type="molecule type" value="Genomic_DNA"/>
</dbReference>
<comment type="caution">
    <text evidence="2">The sequence shown here is derived from an EMBL/GenBank/DDBJ whole genome shotgun (WGS) entry which is preliminary data.</text>
</comment>
<evidence type="ECO:0000313" key="3">
    <source>
        <dbReference type="EMBL" id="CAL6083596.1"/>
    </source>
</evidence>
<evidence type="ECO:0000313" key="2">
    <source>
        <dbReference type="EMBL" id="CAI9950565.1"/>
    </source>
</evidence>
<sequence length="232" mass="26179">MKEDLVEVVAILDISGSMKPIAADTINGFNEYLAQLTKQPETVNVSLVLFNTESKVIYEHKPASKCKRLNKQTYYPYGGTALTDALGLAVTNMQTYIQSLPEELKPGKVSFFVSTDGTENSSSVFTIEQVQQLVQKSTEDDKFEFIFIGANIDSFEMGRKLGFHEDNIANIENDGIAQKAMFEAVAEWQMNKPKSKRNRSAEECDEMNEKCDIPQSLNMQQMYSNNVMLKRK</sequence>
<reference evidence="3 4" key="2">
    <citation type="submission" date="2024-07" db="EMBL/GenBank/DDBJ databases">
        <authorList>
            <person name="Akdeniz Z."/>
        </authorList>
    </citation>
    <scope>NUCLEOTIDE SEQUENCE [LARGE SCALE GENOMIC DNA]</scope>
</reference>
<dbReference type="PROSITE" id="PS50234">
    <property type="entry name" value="VWFA"/>
    <property type="match status" value="1"/>
</dbReference>
<dbReference type="Proteomes" id="UP001642409">
    <property type="component" value="Unassembled WGS sequence"/>
</dbReference>
<dbReference type="InterPro" id="IPR036465">
    <property type="entry name" value="vWFA_dom_sf"/>
</dbReference>
<dbReference type="AlphaFoldDB" id="A0AA86Q1X4"/>
<gene>
    <name evidence="2" type="ORF">HINF_LOCUS38210</name>
    <name evidence="3" type="ORF">HINF_LOCUS61800</name>
</gene>
<evidence type="ECO:0000259" key="1">
    <source>
        <dbReference type="PROSITE" id="PS50234"/>
    </source>
</evidence>
<dbReference type="InterPro" id="IPR002035">
    <property type="entry name" value="VWF_A"/>
</dbReference>
<dbReference type="Pfam" id="PF00092">
    <property type="entry name" value="VWA"/>
    <property type="match status" value="1"/>
</dbReference>
<reference evidence="2" key="1">
    <citation type="submission" date="2023-06" db="EMBL/GenBank/DDBJ databases">
        <authorList>
            <person name="Kurt Z."/>
        </authorList>
    </citation>
    <scope>NUCLEOTIDE SEQUENCE</scope>
</reference>
<protein>
    <submittedName>
        <fullName evidence="2">von Willebrand factor type A domain-containing protein</fullName>
    </submittedName>
    <submittedName>
        <fullName evidence="3">von_Willebrand factor type A domain-containing protein</fullName>
    </submittedName>
</protein>
<dbReference type="SUPFAM" id="SSF53300">
    <property type="entry name" value="vWA-like"/>
    <property type="match status" value="1"/>
</dbReference>
<feature type="domain" description="VWFA" evidence="1">
    <location>
        <begin position="7"/>
        <end position="149"/>
    </location>
</feature>
<dbReference type="EMBL" id="CATOUU010000813">
    <property type="protein sequence ID" value="CAI9950565.1"/>
    <property type="molecule type" value="Genomic_DNA"/>
</dbReference>
<dbReference type="CDD" id="cd00198">
    <property type="entry name" value="vWFA"/>
    <property type="match status" value="1"/>
</dbReference>
<name>A0AA86Q1X4_9EUKA</name>
<accession>A0AA86Q1X4</accession>
<evidence type="ECO:0000313" key="4">
    <source>
        <dbReference type="Proteomes" id="UP001642409"/>
    </source>
</evidence>
<proteinExistence type="predicted"/>
<dbReference type="Gene3D" id="3.40.50.410">
    <property type="entry name" value="von Willebrand factor, type A domain"/>
    <property type="match status" value="1"/>
</dbReference>
<organism evidence="2">
    <name type="scientific">Hexamita inflata</name>
    <dbReference type="NCBI Taxonomy" id="28002"/>
    <lineage>
        <taxon>Eukaryota</taxon>
        <taxon>Metamonada</taxon>
        <taxon>Diplomonadida</taxon>
        <taxon>Hexamitidae</taxon>
        <taxon>Hexamitinae</taxon>
        <taxon>Hexamita</taxon>
    </lineage>
</organism>